<dbReference type="PANTHER" id="PTHR33048">
    <property type="entry name" value="PTH11-LIKE INTEGRAL MEMBRANE PROTEIN (AFU_ORTHOLOGUE AFUA_5G11245)"/>
    <property type="match status" value="1"/>
</dbReference>
<feature type="transmembrane region" description="Helical" evidence="6">
    <location>
        <begin position="88"/>
        <end position="108"/>
    </location>
</feature>
<dbReference type="AlphaFoldDB" id="R0JYF5"/>
<dbReference type="PANTHER" id="PTHR33048:SF92">
    <property type="entry name" value="INTEGRAL MEMBRANE PROTEIN"/>
    <property type="match status" value="1"/>
</dbReference>
<dbReference type="Pfam" id="PF20684">
    <property type="entry name" value="Fung_rhodopsin"/>
    <property type="match status" value="1"/>
</dbReference>
<dbReference type="EMBL" id="KB908626">
    <property type="protein sequence ID" value="EOA85938.1"/>
    <property type="molecule type" value="Genomic_DNA"/>
</dbReference>
<feature type="transmembrane region" description="Helical" evidence="6">
    <location>
        <begin position="45"/>
        <end position="68"/>
    </location>
</feature>
<dbReference type="GO" id="GO:0016020">
    <property type="term" value="C:membrane"/>
    <property type="evidence" value="ECO:0007669"/>
    <property type="project" value="UniProtKB-SubCell"/>
</dbReference>
<gene>
    <name evidence="8" type="ORF">SETTUDRAFT_151705</name>
</gene>
<evidence type="ECO:0000256" key="5">
    <source>
        <dbReference type="ARBA" id="ARBA00038359"/>
    </source>
</evidence>
<evidence type="ECO:0000256" key="3">
    <source>
        <dbReference type="ARBA" id="ARBA00022989"/>
    </source>
</evidence>
<evidence type="ECO:0000259" key="7">
    <source>
        <dbReference type="Pfam" id="PF20684"/>
    </source>
</evidence>
<evidence type="ECO:0000313" key="8">
    <source>
        <dbReference type="EMBL" id="EOA85938.1"/>
    </source>
</evidence>
<organism evidence="8 9">
    <name type="scientific">Exserohilum turcicum (strain 28A)</name>
    <name type="common">Northern leaf blight fungus</name>
    <name type="synonym">Setosphaeria turcica</name>
    <dbReference type="NCBI Taxonomy" id="671987"/>
    <lineage>
        <taxon>Eukaryota</taxon>
        <taxon>Fungi</taxon>
        <taxon>Dikarya</taxon>
        <taxon>Ascomycota</taxon>
        <taxon>Pezizomycotina</taxon>
        <taxon>Dothideomycetes</taxon>
        <taxon>Pleosporomycetidae</taxon>
        <taxon>Pleosporales</taxon>
        <taxon>Pleosporineae</taxon>
        <taxon>Pleosporaceae</taxon>
        <taxon>Exserohilum</taxon>
    </lineage>
</organism>
<dbReference type="eggNOG" id="ENOG502SIZK">
    <property type="taxonomic scope" value="Eukaryota"/>
</dbReference>
<keyword evidence="9" id="KW-1185">Reference proteome</keyword>
<dbReference type="HOGENOM" id="CLU_070115_0_0_1"/>
<dbReference type="OrthoDB" id="5372266at2759"/>
<proteinExistence type="inferred from homology"/>
<feature type="transmembrane region" description="Helical" evidence="6">
    <location>
        <begin position="120"/>
        <end position="137"/>
    </location>
</feature>
<dbReference type="STRING" id="671987.R0JYF5"/>
<sequence>MGFFIDGKDCMISEWVLLWLAYTFVIARVYTRLFQLRQRLDYSDYLLIASALDALGLIICDTLTFQMGVMDEYHTSEKLSKISFASNYFYDFGLGLPKLSMMAFYWAYLDYGRKPKLRKLLWGTTAFVIICYLTTLFDDTFFCGHDVSVQWSQKQGACSVFYAREPFILNFSLGLACYLAIYFFPVVLIFDGMLQASKGIKFTLALGLLPIGAGVIRFICLNVETGQENLVYILSMLELALAIIVACLPGLKPLFENLQSSIRDRHRFLTV</sequence>
<reference evidence="8 9" key="2">
    <citation type="journal article" date="2013" name="PLoS Genet.">
        <title>Comparative genome structure, secondary metabolite, and effector coding capacity across Cochliobolus pathogens.</title>
        <authorList>
            <person name="Condon B.J."/>
            <person name="Leng Y."/>
            <person name="Wu D."/>
            <person name="Bushley K.E."/>
            <person name="Ohm R.A."/>
            <person name="Otillar R."/>
            <person name="Martin J."/>
            <person name="Schackwitz W."/>
            <person name="Grimwood J."/>
            <person name="MohdZainudin N."/>
            <person name="Xue C."/>
            <person name="Wang R."/>
            <person name="Manning V.A."/>
            <person name="Dhillon B."/>
            <person name="Tu Z.J."/>
            <person name="Steffenson B.J."/>
            <person name="Salamov A."/>
            <person name="Sun H."/>
            <person name="Lowry S."/>
            <person name="LaButti K."/>
            <person name="Han J."/>
            <person name="Copeland A."/>
            <person name="Lindquist E."/>
            <person name="Barry K."/>
            <person name="Schmutz J."/>
            <person name="Baker S.E."/>
            <person name="Ciuffetti L.M."/>
            <person name="Grigoriev I.V."/>
            <person name="Zhong S."/>
            <person name="Turgeon B.G."/>
        </authorList>
    </citation>
    <scope>NUCLEOTIDE SEQUENCE [LARGE SCALE GENOMIC DNA]</scope>
    <source>
        <strain evidence="9">28A</strain>
    </source>
</reference>
<evidence type="ECO:0000256" key="4">
    <source>
        <dbReference type="ARBA" id="ARBA00023136"/>
    </source>
</evidence>
<feature type="transmembrane region" description="Helical" evidence="6">
    <location>
        <begin position="12"/>
        <end position="33"/>
    </location>
</feature>
<keyword evidence="3 6" id="KW-1133">Transmembrane helix</keyword>
<evidence type="ECO:0000256" key="1">
    <source>
        <dbReference type="ARBA" id="ARBA00004141"/>
    </source>
</evidence>
<evidence type="ECO:0000256" key="6">
    <source>
        <dbReference type="SAM" id="Phobius"/>
    </source>
</evidence>
<feature type="transmembrane region" description="Helical" evidence="6">
    <location>
        <begin position="231"/>
        <end position="251"/>
    </location>
</feature>
<evidence type="ECO:0000256" key="2">
    <source>
        <dbReference type="ARBA" id="ARBA00022692"/>
    </source>
</evidence>
<dbReference type="InterPro" id="IPR049326">
    <property type="entry name" value="Rhodopsin_dom_fungi"/>
</dbReference>
<feature type="transmembrane region" description="Helical" evidence="6">
    <location>
        <begin position="167"/>
        <end position="190"/>
    </location>
</feature>
<comment type="subcellular location">
    <subcellularLocation>
        <location evidence="1">Membrane</location>
        <topology evidence="1">Multi-pass membrane protein</topology>
    </subcellularLocation>
</comment>
<comment type="similarity">
    <text evidence="5">Belongs to the SAT4 family.</text>
</comment>
<keyword evidence="4 6" id="KW-0472">Membrane</keyword>
<name>R0JYF5_EXST2</name>
<feature type="domain" description="Rhodopsin" evidence="7">
    <location>
        <begin position="27"/>
        <end position="256"/>
    </location>
</feature>
<keyword evidence="2 6" id="KW-0812">Transmembrane</keyword>
<reference evidence="8 9" key="1">
    <citation type="journal article" date="2012" name="PLoS Pathog.">
        <title>Diverse lifestyles and strategies of plant pathogenesis encoded in the genomes of eighteen Dothideomycetes fungi.</title>
        <authorList>
            <person name="Ohm R.A."/>
            <person name="Feau N."/>
            <person name="Henrissat B."/>
            <person name="Schoch C.L."/>
            <person name="Horwitz B.A."/>
            <person name="Barry K.W."/>
            <person name="Condon B.J."/>
            <person name="Copeland A.C."/>
            <person name="Dhillon B."/>
            <person name="Glaser F."/>
            <person name="Hesse C.N."/>
            <person name="Kosti I."/>
            <person name="LaButti K."/>
            <person name="Lindquist E.A."/>
            <person name="Lucas S."/>
            <person name="Salamov A.A."/>
            <person name="Bradshaw R.E."/>
            <person name="Ciuffetti L."/>
            <person name="Hamelin R.C."/>
            <person name="Kema G.H.J."/>
            <person name="Lawrence C."/>
            <person name="Scott J.A."/>
            <person name="Spatafora J.W."/>
            <person name="Turgeon B.G."/>
            <person name="de Wit P.J.G.M."/>
            <person name="Zhong S."/>
            <person name="Goodwin S.B."/>
            <person name="Grigoriev I.V."/>
        </authorList>
    </citation>
    <scope>NUCLEOTIDE SEQUENCE [LARGE SCALE GENOMIC DNA]</scope>
    <source>
        <strain evidence="9">28A</strain>
    </source>
</reference>
<dbReference type="InterPro" id="IPR052337">
    <property type="entry name" value="SAT4-like"/>
</dbReference>
<accession>R0JYF5</accession>
<dbReference type="RefSeq" id="XP_008026493.1">
    <property type="nucleotide sequence ID" value="XM_008028302.1"/>
</dbReference>
<evidence type="ECO:0000313" key="9">
    <source>
        <dbReference type="Proteomes" id="UP000016935"/>
    </source>
</evidence>
<protein>
    <recommendedName>
        <fullName evidence="7">Rhodopsin domain-containing protein</fullName>
    </recommendedName>
</protein>
<dbReference type="Proteomes" id="UP000016935">
    <property type="component" value="Unassembled WGS sequence"/>
</dbReference>
<dbReference type="GeneID" id="19397140"/>
<feature type="transmembrane region" description="Helical" evidence="6">
    <location>
        <begin position="202"/>
        <end position="219"/>
    </location>
</feature>